<evidence type="ECO:0000259" key="2">
    <source>
        <dbReference type="Pfam" id="PF10214"/>
    </source>
</evidence>
<dbReference type="EMBL" id="ML121529">
    <property type="protein sequence ID" value="RPB28539.1"/>
    <property type="molecule type" value="Genomic_DNA"/>
</dbReference>
<accession>A0A3N4M3S4</accession>
<dbReference type="Pfam" id="PF20639">
    <property type="entry name" value="Rrn6_K-rich"/>
    <property type="match status" value="1"/>
</dbReference>
<feature type="compositionally biased region" description="Polar residues" evidence="1">
    <location>
        <begin position="15"/>
        <end position="28"/>
    </location>
</feature>
<feature type="compositionally biased region" description="Basic and acidic residues" evidence="1">
    <location>
        <begin position="800"/>
        <end position="810"/>
    </location>
</feature>
<feature type="compositionally biased region" description="Basic and acidic residues" evidence="1">
    <location>
        <begin position="486"/>
        <end position="499"/>
    </location>
</feature>
<feature type="domain" description="RRN6 beta-propeller" evidence="2">
    <location>
        <begin position="79"/>
        <end position="398"/>
    </location>
</feature>
<feature type="compositionally biased region" description="Basic residues" evidence="1">
    <location>
        <begin position="783"/>
        <end position="799"/>
    </location>
</feature>
<keyword evidence="6" id="KW-1185">Reference proteome</keyword>
<dbReference type="OrthoDB" id="4090074at2759"/>
<evidence type="ECO:0008006" key="7">
    <source>
        <dbReference type="Google" id="ProtNLM"/>
    </source>
</evidence>
<feature type="region of interest" description="Disordered" evidence="1">
    <location>
        <begin position="1"/>
        <end position="31"/>
    </location>
</feature>
<proteinExistence type="predicted"/>
<name>A0A3N4M3S4_9PEZI</name>
<feature type="domain" description="RRN6 K-rich C-terminal" evidence="3">
    <location>
        <begin position="757"/>
        <end position="899"/>
    </location>
</feature>
<protein>
    <recommendedName>
        <fullName evidence="7">RNA polymerase I-specific transcription initiation factor RRN6-like protein</fullName>
    </recommendedName>
</protein>
<feature type="compositionally biased region" description="Low complexity" evidence="1">
    <location>
        <begin position="701"/>
        <end position="712"/>
    </location>
</feature>
<dbReference type="InterPro" id="IPR048535">
    <property type="entry name" value="RRN6_beta-prop"/>
</dbReference>
<dbReference type="InParanoid" id="A0A3N4M3S4"/>
<sequence>MIPRVGSGCLRGNTDKNSSAHHTLSGKNANEAGTLHVDRARRWSRYLMHDIPELAPALDILPDFIEESHIITASTEVNDPSVGRLMDVGSAAIVGDDAGAMRTLIYAMGSAGGEVGVGRIIDEVFKFRDGDWKEREGEVNLIAPGLDDRHGDRQQGEYRVVGKVRQIHTAKGNNSPLLALRTATTSTILTQEYNSHNSKFTLTPLLTIPTSGSPHSDLAFSPYNPRHLGIVDERGAWFVRDLHSQSPAPVAAGDELANTPHGHSWGRIHWGADENSLIVSNRARVGLFDIRAQPPGLSFLPINTSVERNWVLDTAPIPTRTNPYHALILTSSSLIWIDTRMPGKRLLSQDHFRHTDDVSLKMELFSLPGKGGEEVTALVYSRMNPLVSAFQMGYSEGEGGGEVGVPLWLDNPYLWKMDRKGKANANAKSGGLLSLSILPVRIGMDDGEGDGCGRKMLGVSCWSYEREGVVRSRIYTSRDMGEPIPIDDHDHDNVQESHTRPVGGGANDDMEPISWDHNTPRLLHTDLSPLYKYIFTDSFFDPTLKTAEGESAIEVYKTQLQQLLLIESEEGADGPVKKGGIKTLFDIYCPQHLFDDLSRLSTSLKTLLNEINDSKEIEVTGNLIPISEGFPFREEGLREDEEEGEDDVDDKADNDIPSLYNHLFTSYVAPLPPEVPTRVRLHRERLARMIATELYLASYGTVTTSNPTTNPGPTTPPPELTPTPDAQLQHPPLFTGLQKYTPLTNHLPTLKLPSSLSRILDQWSIGEDPEDFEYEADGEPTPKKAHSRSRSRGGKRRGGKGSDSEGDPGRRVSMFSGSQPAMFAVSAATQPTTPSRRLGGGEGGWGWASQTPMTPGKRTQSPEKISAAGGMGASMSQVERGKFGGRKRPPVKKRRKQGF</sequence>
<organism evidence="5 6">
    <name type="scientific">Terfezia boudieri ATCC MYA-4762</name>
    <dbReference type="NCBI Taxonomy" id="1051890"/>
    <lineage>
        <taxon>Eukaryota</taxon>
        <taxon>Fungi</taxon>
        <taxon>Dikarya</taxon>
        <taxon>Ascomycota</taxon>
        <taxon>Pezizomycotina</taxon>
        <taxon>Pezizomycetes</taxon>
        <taxon>Pezizales</taxon>
        <taxon>Pezizaceae</taxon>
        <taxon>Terfezia</taxon>
    </lineage>
</organism>
<feature type="compositionally biased region" description="Basic residues" evidence="1">
    <location>
        <begin position="883"/>
        <end position="899"/>
    </location>
</feature>
<dbReference type="Proteomes" id="UP000267821">
    <property type="component" value="Unassembled WGS sequence"/>
</dbReference>
<dbReference type="Pfam" id="PF20640">
    <property type="entry name" value="Rrn6_HB"/>
    <property type="match status" value="1"/>
</dbReference>
<evidence type="ECO:0000259" key="4">
    <source>
        <dbReference type="Pfam" id="PF20640"/>
    </source>
</evidence>
<feature type="domain" description="RRN6 helical bundle" evidence="4">
    <location>
        <begin position="591"/>
        <end position="698"/>
    </location>
</feature>
<feature type="compositionally biased region" description="Polar residues" evidence="1">
    <location>
        <begin position="848"/>
        <end position="863"/>
    </location>
</feature>
<dbReference type="PANTHER" id="PTHR28221">
    <property type="entry name" value="RNA POLYMERASE I-SPECIFIC TRANSCRIPTION INITIATION FACTOR RRN6"/>
    <property type="match status" value="1"/>
</dbReference>
<dbReference type="InterPro" id="IPR048537">
    <property type="entry name" value="RRN6_HB"/>
</dbReference>
<feature type="region of interest" description="Disordered" evidence="1">
    <location>
        <begin position="770"/>
        <end position="899"/>
    </location>
</feature>
<evidence type="ECO:0000313" key="5">
    <source>
        <dbReference type="EMBL" id="RPB28539.1"/>
    </source>
</evidence>
<dbReference type="InterPro" id="IPR048536">
    <property type="entry name" value="Rrn6_K-rich"/>
</dbReference>
<evidence type="ECO:0000259" key="3">
    <source>
        <dbReference type="Pfam" id="PF20639"/>
    </source>
</evidence>
<dbReference type="Pfam" id="PF10214">
    <property type="entry name" value="Rrn6_beta-prop"/>
    <property type="match status" value="1"/>
</dbReference>
<feature type="region of interest" description="Disordered" evidence="1">
    <location>
        <begin position="483"/>
        <end position="508"/>
    </location>
</feature>
<feature type="region of interest" description="Disordered" evidence="1">
    <location>
        <begin position="701"/>
        <end position="739"/>
    </location>
</feature>
<reference evidence="5 6" key="1">
    <citation type="journal article" date="2018" name="Nat. Ecol. Evol.">
        <title>Pezizomycetes genomes reveal the molecular basis of ectomycorrhizal truffle lifestyle.</title>
        <authorList>
            <person name="Murat C."/>
            <person name="Payen T."/>
            <person name="Noel B."/>
            <person name="Kuo A."/>
            <person name="Morin E."/>
            <person name="Chen J."/>
            <person name="Kohler A."/>
            <person name="Krizsan K."/>
            <person name="Balestrini R."/>
            <person name="Da Silva C."/>
            <person name="Montanini B."/>
            <person name="Hainaut M."/>
            <person name="Levati E."/>
            <person name="Barry K.W."/>
            <person name="Belfiori B."/>
            <person name="Cichocki N."/>
            <person name="Clum A."/>
            <person name="Dockter R.B."/>
            <person name="Fauchery L."/>
            <person name="Guy J."/>
            <person name="Iotti M."/>
            <person name="Le Tacon F."/>
            <person name="Lindquist E.A."/>
            <person name="Lipzen A."/>
            <person name="Malagnac F."/>
            <person name="Mello A."/>
            <person name="Molinier V."/>
            <person name="Miyauchi S."/>
            <person name="Poulain J."/>
            <person name="Riccioni C."/>
            <person name="Rubini A."/>
            <person name="Sitrit Y."/>
            <person name="Splivallo R."/>
            <person name="Traeger S."/>
            <person name="Wang M."/>
            <person name="Zifcakova L."/>
            <person name="Wipf D."/>
            <person name="Zambonelli A."/>
            <person name="Paolocci F."/>
            <person name="Nowrousian M."/>
            <person name="Ottonello S."/>
            <person name="Baldrian P."/>
            <person name="Spatafora J.W."/>
            <person name="Henrissat B."/>
            <person name="Nagy L.G."/>
            <person name="Aury J.M."/>
            <person name="Wincker P."/>
            <person name="Grigoriev I.V."/>
            <person name="Bonfante P."/>
            <person name="Martin F.M."/>
        </authorList>
    </citation>
    <scope>NUCLEOTIDE SEQUENCE [LARGE SCALE GENOMIC DNA]</scope>
    <source>
        <strain evidence="5 6">ATCC MYA-4762</strain>
    </source>
</reference>
<gene>
    <name evidence="5" type="ORF">L211DRAFT_392570</name>
</gene>
<dbReference type="InterPro" id="IPR019350">
    <property type="entry name" value="RNA_pol_I-sp_TIF_RRN6-like"/>
</dbReference>
<dbReference type="STRING" id="1051890.A0A3N4M3S4"/>
<evidence type="ECO:0000256" key="1">
    <source>
        <dbReference type="SAM" id="MobiDB-lite"/>
    </source>
</evidence>
<evidence type="ECO:0000313" key="6">
    <source>
        <dbReference type="Proteomes" id="UP000267821"/>
    </source>
</evidence>
<dbReference type="PANTHER" id="PTHR28221:SF2">
    <property type="entry name" value="RNA POLYMERASE I-SPECIFIC TRANSCRIPTION INITIATION FACTOR RRN6"/>
    <property type="match status" value="1"/>
</dbReference>
<dbReference type="AlphaFoldDB" id="A0A3N4M3S4"/>
<dbReference type="SUPFAM" id="SSF82171">
    <property type="entry name" value="DPP6 N-terminal domain-like"/>
    <property type="match status" value="1"/>
</dbReference>